<dbReference type="Proteomes" id="UP001169740">
    <property type="component" value="Unassembled WGS sequence"/>
</dbReference>
<protein>
    <submittedName>
        <fullName evidence="1">Uncharacterized protein</fullName>
    </submittedName>
</protein>
<organism evidence="1 2">
    <name type="scientific">Xanthomonas arboricola pv. pruni</name>
    <dbReference type="NCBI Taxonomy" id="69929"/>
    <lineage>
        <taxon>Bacteria</taxon>
        <taxon>Pseudomonadati</taxon>
        <taxon>Pseudomonadota</taxon>
        <taxon>Gammaproteobacteria</taxon>
        <taxon>Lysobacterales</taxon>
        <taxon>Lysobacteraceae</taxon>
        <taxon>Xanthomonas</taxon>
    </lineage>
</organism>
<evidence type="ECO:0000313" key="2">
    <source>
        <dbReference type="Proteomes" id="UP001169740"/>
    </source>
</evidence>
<sequence length="67" mass="7811">LNQRIFEPFSLWFRVCGTVASGEANYRPNQRVWEGVCEKNFTIFPFSAVTRPDSRLWQTADPAQAFR</sequence>
<proteinExistence type="predicted"/>
<comment type="caution">
    <text evidence="1">The sequence shown here is derived from an EMBL/GenBank/DDBJ whole genome shotgun (WGS) entry which is preliminary data.</text>
</comment>
<reference evidence="1" key="1">
    <citation type="submission" date="2024-09" db="EMBL/GenBank/DDBJ databases">
        <authorList>
            <person name="Popovic Milovanovic T."/>
            <person name="Greer S."/>
            <person name="Ilicic R."/>
            <person name="Jelusic A."/>
            <person name="Grant M."/>
            <person name="Vicente J."/>
            <person name="Studholme D.J."/>
        </authorList>
    </citation>
    <scope>NUCLEOTIDE SEQUENCE</scope>
    <source>
        <strain evidence="1">Xp320</strain>
    </source>
</reference>
<feature type="non-terminal residue" evidence="1">
    <location>
        <position position="1"/>
    </location>
</feature>
<name>A0ACC6VEF7_9XANT</name>
<gene>
    <name evidence="1" type="ORF">QSH54_020150</name>
</gene>
<evidence type="ECO:0000313" key="1">
    <source>
        <dbReference type="EMBL" id="MFB8964140.1"/>
    </source>
</evidence>
<dbReference type="EMBL" id="JASVYU020000036">
    <property type="protein sequence ID" value="MFB8964140.1"/>
    <property type="molecule type" value="Genomic_DNA"/>
</dbReference>
<accession>A0ACC6VEF7</accession>